<feature type="region of interest" description="Disordered" evidence="1">
    <location>
        <begin position="680"/>
        <end position="711"/>
    </location>
</feature>
<dbReference type="InterPro" id="IPR013530">
    <property type="entry name" value="PAD_C"/>
</dbReference>
<keyword evidence="2" id="KW-0732">Signal</keyword>
<protein>
    <submittedName>
        <fullName evidence="4">Arginine deiminase</fullName>
    </submittedName>
</protein>
<organism evidence="4 5">
    <name type="scientific">Cordyceps militaris</name>
    <name type="common">Caterpillar fungus</name>
    <name type="synonym">Clavaria militaris</name>
    <dbReference type="NCBI Taxonomy" id="73501"/>
    <lineage>
        <taxon>Eukaryota</taxon>
        <taxon>Fungi</taxon>
        <taxon>Dikarya</taxon>
        <taxon>Ascomycota</taxon>
        <taxon>Pezizomycotina</taxon>
        <taxon>Sordariomycetes</taxon>
        <taxon>Hypocreomycetidae</taxon>
        <taxon>Hypocreales</taxon>
        <taxon>Cordycipitaceae</taxon>
        <taxon>Cordyceps</taxon>
    </lineage>
</organism>
<feature type="chain" id="PRO_5014141132" evidence="2">
    <location>
        <begin position="18"/>
        <end position="790"/>
    </location>
</feature>
<name>A0A2H4S9B3_CORMI</name>
<dbReference type="AlphaFoldDB" id="A0A2H4S9B3"/>
<dbReference type="Proteomes" id="UP000323067">
    <property type="component" value="Chromosome iv"/>
</dbReference>
<evidence type="ECO:0000259" key="3">
    <source>
        <dbReference type="Pfam" id="PF03068"/>
    </source>
</evidence>
<dbReference type="Gene3D" id="3.75.10.10">
    <property type="entry name" value="L-arginine/glycine Amidinotransferase, Chain A"/>
    <property type="match status" value="1"/>
</dbReference>
<dbReference type="Pfam" id="PF03068">
    <property type="entry name" value="PAD"/>
    <property type="match status" value="1"/>
</dbReference>
<proteinExistence type="predicted"/>
<reference evidence="4 5" key="1">
    <citation type="journal article" date="2017" name="BMC Genomics">
        <title>Chromosome level assembly and secondary metabolite potential of the parasitic fungus Cordyceps militaris.</title>
        <authorList>
            <person name="Kramer G.J."/>
            <person name="Nodwell J.R."/>
        </authorList>
    </citation>
    <scope>NUCLEOTIDE SEQUENCE [LARGE SCALE GENOMIC DNA]</scope>
    <source>
        <strain evidence="4 5">ATCC 34164</strain>
    </source>
</reference>
<evidence type="ECO:0000256" key="1">
    <source>
        <dbReference type="SAM" id="MobiDB-lite"/>
    </source>
</evidence>
<dbReference type="OrthoDB" id="5102063at2759"/>
<feature type="region of interest" description="Disordered" evidence="1">
    <location>
        <begin position="127"/>
        <end position="166"/>
    </location>
</feature>
<evidence type="ECO:0000256" key="2">
    <source>
        <dbReference type="SAM" id="SignalP"/>
    </source>
</evidence>
<dbReference type="PANTHER" id="PTHR10837">
    <property type="entry name" value="PEPTIDYLARGININE DEIMINASE"/>
    <property type="match status" value="1"/>
</dbReference>
<dbReference type="GO" id="GO:0005737">
    <property type="term" value="C:cytoplasm"/>
    <property type="evidence" value="ECO:0007669"/>
    <property type="project" value="InterPro"/>
</dbReference>
<evidence type="ECO:0000313" key="4">
    <source>
        <dbReference type="EMBL" id="ATY59692.1"/>
    </source>
</evidence>
<feature type="compositionally biased region" description="Low complexity" evidence="1">
    <location>
        <begin position="127"/>
        <end position="142"/>
    </location>
</feature>
<dbReference type="GO" id="GO:0005509">
    <property type="term" value="F:calcium ion binding"/>
    <property type="evidence" value="ECO:0007669"/>
    <property type="project" value="InterPro"/>
</dbReference>
<feature type="signal peptide" evidence="2">
    <location>
        <begin position="1"/>
        <end position="17"/>
    </location>
</feature>
<dbReference type="VEuPathDB" id="FungiDB:A9K55_003445"/>
<dbReference type="InterPro" id="IPR004303">
    <property type="entry name" value="PAD"/>
</dbReference>
<dbReference type="SUPFAM" id="SSF55909">
    <property type="entry name" value="Pentein"/>
    <property type="match status" value="1"/>
</dbReference>
<dbReference type="PANTHER" id="PTHR10837:SF8">
    <property type="entry name" value="PROTEIN-ARGININE DEIMINASE"/>
    <property type="match status" value="1"/>
</dbReference>
<dbReference type="Gene3D" id="2.60.40.1700">
    <property type="entry name" value="Protein-arginine deiminase, central domain"/>
    <property type="match status" value="1"/>
</dbReference>
<dbReference type="InterPro" id="IPR036556">
    <property type="entry name" value="PAD_central_sf"/>
</dbReference>
<dbReference type="GO" id="GO:0004668">
    <property type="term" value="F:protein-arginine deiminase activity"/>
    <property type="evidence" value="ECO:0007669"/>
    <property type="project" value="InterPro"/>
</dbReference>
<gene>
    <name evidence="4" type="ORF">A9K55_003445</name>
</gene>
<dbReference type="VEuPathDB" id="FungiDB:CCM_06084"/>
<dbReference type="SUPFAM" id="SSF110083">
    <property type="entry name" value="Peptidylarginine deiminase Pad4, middle domain"/>
    <property type="match status" value="1"/>
</dbReference>
<accession>A0A2H4S9B3</accession>
<sequence length="790" mass="85702">MKSIPIVLTGLAALAAAESTSHKRATGTTPSKEELCVGFKNDFAGCQKETEKCIEEIKDKGQDFSWDLVAKCLAVRRPPPTKEELCVGFKDDFEACQRETGVCFNKISAEEDFTWEKVSKCLEGRLPSASGSAAPPAAPTSTKPEDKPVAPPANTPTAPQDKGATDAGTAFKADLRVDTNRDGVVDVDDTSDQAGKDTWTDAAGAIFLPNIADSGDRCKKLHTNFALPRQLATLYDTLGKCHDAADDEQRAPQNLAPMRTMPIQGLSDAATGTISIAEEKSRALVRVFREAKGGKWEIVNNDTIFTVQDLKEGLTLGVDARDTRRPDWDGRVSIAFTVRDGQAESTDTAMLRVAPVLLHHHRQAVTEIFTSDFPQFTGQVKDYLNTIIAGIQTSMKTAGITGPLTRLATNDVWAQDYFEPGYTSMPGPNGTAVALRVVIEGRHDQKHNATSVIYTTLRGDGVGAVAQKLPRQADLSKRSSDFDAGGNLESLPPYELNGHKYPAGRILVGGDSDNLPVGMDFFAAQEIQAPLVLDSTWLSVKHVDEMVQAVPAKTPRGWALLVVDAEMGLQMLRDASAAGFGSQRVISRSPRTGPTIAQFLNTKSNTVAAEVAAKAMAANIEILKKETGLTDAEIHRVPALISLLKLSQDYVKPSKRRRGLSSRDDAAEAALDAEFLDKFPSHLPDEDETEADETPTEQRRQAAAPKPPRYNSVLPSLVNGVPLSDSHYLAPKPFGTVIDGKDIFEEAAAAAYKKAGFTTIEFMEEWRIHSVAGDLHCLSNTFRETSEQWW</sequence>
<dbReference type="EMBL" id="CP023322">
    <property type="protein sequence ID" value="ATY59692.1"/>
    <property type="molecule type" value="Genomic_DNA"/>
</dbReference>
<feature type="compositionally biased region" description="Acidic residues" evidence="1">
    <location>
        <begin position="685"/>
        <end position="695"/>
    </location>
</feature>
<feature type="domain" description="Protein-arginine deiminase C-terminal" evidence="3">
    <location>
        <begin position="345"/>
        <end position="790"/>
    </location>
</feature>
<evidence type="ECO:0000313" key="5">
    <source>
        <dbReference type="Proteomes" id="UP000323067"/>
    </source>
</evidence>